<comment type="caution">
    <text evidence="7">The sequence shown here is derived from an EMBL/GenBank/DDBJ whole genome shotgun (WGS) entry which is preliminary data.</text>
</comment>
<dbReference type="InterPro" id="IPR036388">
    <property type="entry name" value="WH-like_DNA-bd_sf"/>
</dbReference>
<evidence type="ECO:0000256" key="2">
    <source>
        <dbReference type="ARBA" id="ARBA00023015"/>
    </source>
</evidence>
<protein>
    <submittedName>
        <fullName evidence="7">DNA-binding transcriptional LysR family regulator</fullName>
    </submittedName>
</protein>
<keyword evidence="8" id="KW-1185">Reference proteome</keyword>
<dbReference type="SUPFAM" id="SSF53850">
    <property type="entry name" value="Periplasmic binding protein-like II"/>
    <property type="match status" value="1"/>
</dbReference>
<dbReference type="SUPFAM" id="SSF46785">
    <property type="entry name" value="Winged helix' DNA-binding domain"/>
    <property type="match status" value="2"/>
</dbReference>
<dbReference type="CDD" id="cd05466">
    <property type="entry name" value="PBP2_LTTR_substrate"/>
    <property type="match status" value="1"/>
</dbReference>
<evidence type="ECO:0000256" key="5">
    <source>
        <dbReference type="SAM" id="MobiDB-lite"/>
    </source>
</evidence>
<dbReference type="Gene3D" id="1.10.10.10">
    <property type="entry name" value="Winged helix-like DNA-binding domain superfamily/Winged helix DNA-binding domain"/>
    <property type="match status" value="2"/>
</dbReference>
<evidence type="ECO:0000313" key="7">
    <source>
        <dbReference type="EMBL" id="MBB3975417.1"/>
    </source>
</evidence>
<reference evidence="7 8" key="1">
    <citation type="submission" date="2020-08" db="EMBL/GenBank/DDBJ databases">
        <title>Genomic Encyclopedia of Type Strains, Phase IV (KMG-IV): sequencing the most valuable type-strain genomes for metagenomic binning, comparative biology and taxonomic classification.</title>
        <authorList>
            <person name="Goeker M."/>
        </authorList>
    </citation>
    <scope>NUCLEOTIDE SEQUENCE [LARGE SCALE GENOMIC DNA]</scope>
    <source>
        <strain evidence="7 8">DSM 100211</strain>
    </source>
</reference>
<sequence length="424" mass="45859">MDLATLCLVEATLRTRSVRAAARLEGRPASSASAALRRLEAAISIPLVRREGAMLVPTLDAQARMERLTEIAAAAKELLLPGPDIDAPPDSLLPQAQSPPIRPMPQIPLAALARFSATVHAGSIRRAARMLGLGQPQLTRQLARLEQEIGFPLLVRSRGGVACTAQGMVALGIAERIGNIWANLSQASDERFRKSARTWRLGSVIPFGHESDIARMLAALAATWQRQHPRQPLFIASTTADDLISGLQARRFDLALLDVDRFPAEFDGTLVSRSPLALAVSRSVARDGEDVAELLHKLPIAVPSVRSGLRQMTDLYLASTLSAAERARLTLVEVDSIPVIINLVREHGHLSILPEQSVSRIADPPVLIRLDARFRQSLNLVWPRNALSRQTAQAVMEILSAVESGPAASSPDKGAPDRRTAPRV</sequence>
<proteinExistence type="inferred from homology"/>
<dbReference type="Pfam" id="PF00126">
    <property type="entry name" value="HTH_1"/>
    <property type="match status" value="2"/>
</dbReference>
<dbReference type="Gene3D" id="3.40.190.290">
    <property type="match status" value="1"/>
</dbReference>
<dbReference type="Pfam" id="PF03466">
    <property type="entry name" value="LysR_substrate"/>
    <property type="match status" value="1"/>
</dbReference>
<dbReference type="PANTHER" id="PTHR30126:SF39">
    <property type="entry name" value="HTH-TYPE TRANSCRIPTIONAL REGULATOR CYSL"/>
    <property type="match status" value="1"/>
</dbReference>
<dbReference type="PANTHER" id="PTHR30126">
    <property type="entry name" value="HTH-TYPE TRANSCRIPTIONAL REGULATOR"/>
    <property type="match status" value="1"/>
</dbReference>
<feature type="domain" description="HTH lysR-type" evidence="6">
    <location>
        <begin position="1"/>
        <end position="58"/>
    </location>
</feature>
<accession>A0A7W6D790</accession>
<name>A0A7W6D790_9HYPH</name>
<evidence type="ECO:0000256" key="3">
    <source>
        <dbReference type="ARBA" id="ARBA00023125"/>
    </source>
</evidence>
<dbReference type="InterPro" id="IPR036390">
    <property type="entry name" value="WH_DNA-bd_sf"/>
</dbReference>
<evidence type="ECO:0000313" key="8">
    <source>
        <dbReference type="Proteomes" id="UP000574761"/>
    </source>
</evidence>
<gene>
    <name evidence="7" type="ORF">GGQ64_000593</name>
</gene>
<dbReference type="GO" id="GO:0000976">
    <property type="term" value="F:transcription cis-regulatory region binding"/>
    <property type="evidence" value="ECO:0007669"/>
    <property type="project" value="TreeGrafter"/>
</dbReference>
<organism evidence="7 8">
    <name type="scientific">Mycoplana azooxidifex</name>
    <dbReference type="NCBI Taxonomy" id="1636188"/>
    <lineage>
        <taxon>Bacteria</taxon>
        <taxon>Pseudomonadati</taxon>
        <taxon>Pseudomonadota</taxon>
        <taxon>Alphaproteobacteria</taxon>
        <taxon>Hyphomicrobiales</taxon>
        <taxon>Rhizobiaceae</taxon>
        <taxon>Mycoplana</taxon>
    </lineage>
</organism>
<feature type="compositionally biased region" description="Basic and acidic residues" evidence="5">
    <location>
        <begin position="414"/>
        <end position="424"/>
    </location>
</feature>
<evidence type="ECO:0000256" key="1">
    <source>
        <dbReference type="ARBA" id="ARBA00009437"/>
    </source>
</evidence>
<dbReference type="GO" id="GO:0003700">
    <property type="term" value="F:DNA-binding transcription factor activity"/>
    <property type="evidence" value="ECO:0007669"/>
    <property type="project" value="InterPro"/>
</dbReference>
<keyword evidence="2" id="KW-0805">Transcription regulation</keyword>
<dbReference type="Proteomes" id="UP000574761">
    <property type="component" value="Unassembled WGS sequence"/>
</dbReference>
<dbReference type="PROSITE" id="PS50931">
    <property type="entry name" value="HTH_LYSR"/>
    <property type="match status" value="2"/>
</dbReference>
<dbReference type="RefSeq" id="WP_183798797.1">
    <property type="nucleotide sequence ID" value="NZ_JACIEE010000001.1"/>
</dbReference>
<dbReference type="InterPro" id="IPR005119">
    <property type="entry name" value="LysR_subst-bd"/>
</dbReference>
<comment type="similarity">
    <text evidence="1">Belongs to the LysR transcriptional regulatory family.</text>
</comment>
<feature type="region of interest" description="Disordered" evidence="5">
    <location>
        <begin position="404"/>
        <end position="424"/>
    </location>
</feature>
<dbReference type="PRINTS" id="PR00039">
    <property type="entry name" value="HTHLYSR"/>
</dbReference>
<keyword evidence="4" id="KW-0804">Transcription</keyword>
<feature type="domain" description="HTH lysR-type" evidence="6">
    <location>
        <begin position="107"/>
        <end position="164"/>
    </location>
</feature>
<evidence type="ECO:0000256" key="4">
    <source>
        <dbReference type="ARBA" id="ARBA00023163"/>
    </source>
</evidence>
<keyword evidence="3 7" id="KW-0238">DNA-binding</keyword>
<dbReference type="AlphaFoldDB" id="A0A7W6D790"/>
<evidence type="ECO:0000259" key="6">
    <source>
        <dbReference type="PROSITE" id="PS50931"/>
    </source>
</evidence>
<dbReference type="EMBL" id="JACIEE010000001">
    <property type="protein sequence ID" value="MBB3975417.1"/>
    <property type="molecule type" value="Genomic_DNA"/>
</dbReference>
<dbReference type="InterPro" id="IPR000847">
    <property type="entry name" value="LysR_HTH_N"/>
</dbReference>